<evidence type="ECO:0000313" key="1">
    <source>
        <dbReference type="EMBL" id="GAG43368.1"/>
    </source>
</evidence>
<feature type="non-terminal residue" evidence="1">
    <location>
        <position position="1"/>
    </location>
</feature>
<name>X0Y3U0_9ZZZZ</name>
<dbReference type="EMBL" id="BARS01059198">
    <property type="protein sequence ID" value="GAG43368.1"/>
    <property type="molecule type" value="Genomic_DNA"/>
</dbReference>
<dbReference type="AlphaFoldDB" id="X0Y3U0"/>
<comment type="caution">
    <text evidence="1">The sequence shown here is derived from an EMBL/GenBank/DDBJ whole genome shotgun (WGS) entry which is preliminary data.</text>
</comment>
<protein>
    <submittedName>
        <fullName evidence="1">Uncharacterized protein</fullName>
    </submittedName>
</protein>
<reference evidence="1" key="1">
    <citation type="journal article" date="2014" name="Front. Microbiol.">
        <title>High frequency of phylogenetically diverse reductive dehalogenase-homologous genes in deep subseafloor sedimentary metagenomes.</title>
        <authorList>
            <person name="Kawai M."/>
            <person name="Futagami T."/>
            <person name="Toyoda A."/>
            <person name="Takaki Y."/>
            <person name="Nishi S."/>
            <person name="Hori S."/>
            <person name="Arai W."/>
            <person name="Tsubouchi T."/>
            <person name="Morono Y."/>
            <person name="Uchiyama I."/>
            <person name="Ito T."/>
            <person name="Fujiyama A."/>
            <person name="Inagaki F."/>
            <person name="Takami H."/>
        </authorList>
    </citation>
    <scope>NUCLEOTIDE SEQUENCE</scope>
    <source>
        <strain evidence="1">Expedition CK06-06</strain>
    </source>
</reference>
<accession>X0Y3U0</accession>
<proteinExistence type="predicted"/>
<feature type="non-terminal residue" evidence="1">
    <location>
        <position position="60"/>
    </location>
</feature>
<gene>
    <name evidence="1" type="ORF">S01H1_85899</name>
</gene>
<sequence length="60" mass="7102">ISQNIPAVFGKFAFYRTNREPSIRLAYAYIMPFPFFAGIDHIWAEIKSIKQNSDLEFFRQ</sequence>
<organism evidence="1">
    <name type="scientific">marine sediment metagenome</name>
    <dbReference type="NCBI Taxonomy" id="412755"/>
    <lineage>
        <taxon>unclassified sequences</taxon>
        <taxon>metagenomes</taxon>
        <taxon>ecological metagenomes</taxon>
    </lineage>
</organism>